<evidence type="ECO:0000313" key="3">
    <source>
        <dbReference type="Proteomes" id="UP000244925"/>
    </source>
</evidence>
<dbReference type="AlphaFoldDB" id="A0A2V1IUP2"/>
<keyword evidence="3" id="KW-1185">Reference proteome</keyword>
<protein>
    <submittedName>
        <fullName evidence="2">DUF177 domain-containing protein</fullName>
    </submittedName>
</protein>
<feature type="compositionally biased region" description="Basic and acidic residues" evidence="1">
    <location>
        <begin position="184"/>
        <end position="196"/>
    </location>
</feature>
<dbReference type="Proteomes" id="UP000244925">
    <property type="component" value="Unassembled WGS sequence"/>
</dbReference>
<proteinExistence type="predicted"/>
<dbReference type="GeneID" id="93425045"/>
<dbReference type="Pfam" id="PF02620">
    <property type="entry name" value="YceD"/>
    <property type="match status" value="1"/>
</dbReference>
<comment type="caution">
    <text evidence="2">The sequence shown here is derived from an EMBL/GenBank/DDBJ whole genome shotgun (WGS) entry which is preliminary data.</text>
</comment>
<evidence type="ECO:0000256" key="1">
    <source>
        <dbReference type="SAM" id="MobiDB-lite"/>
    </source>
</evidence>
<dbReference type="InterPro" id="IPR003772">
    <property type="entry name" value="YceD"/>
</dbReference>
<dbReference type="RefSeq" id="WP_107036892.1">
    <property type="nucleotide sequence ID" value="NZ_CAONGC010000059.1"/>
</dbReference>
<sequence>MGKFTDFKLPLKSLPEGTHEFEYHLDKVFFKNMESEDVHNADLLVKLTVVHKVDIYDLTFNIEGVVTLICDRCLDDLEMPIDTAYHISVRYGDEYNDESDDLLVIPEADNYLNTAYMIYDTVVLSIPIKHVHPMGKCNRQMSAMLKKHRATERGASDEDTELEDSLIEEIDSIDAAASLPDQPSDPRWDALRKLSSEGDGATADE</sequence>
<feature type="region of interest" description="Disordered" evidence="1">
    <location>
        <begin position="174"/>
        <end position="205"/>
    </location>
</feature>
<evidence type="ECO:0000313" key="2">
    <source>
        <dbReference type="EMBL" id="PWB06015.1"/>
    </source>
</evidence>
<organism evidence="2 3">
    <name type="scientific">Paramuribaculum intestinale</name>
    <dbReference type="NCBI Taxonomy" id="2094151"/>
    <lineage>
        <taxon>Bacteria</taxon>
        <taxon>Pseudomonadati</taxon>
        <taxon>Bacteroidota</taxon>
        <taxon>Bacteroidia</taxon>
        <taxon>Bacteroidales</taxon>
        <taxon>Muribaculaceae</taxon>
        <taxon>Paramuribaculum</taxon>
    </lineage>
</organism>
<accession>A0A2V1IUP2</accession>
<dbReference type="EMBL" id="PUBV01000039">
    <property type="protein sequence ID" value="PWB06015.1"/>
    <property type="molecule type" value="Genomic_DNA"/>
</dbReference>
<reference evidence="3" key="1">
    <citation type="submission" date="2018-02" db="EMBL/GenBank/DDBJ databases">
        <authorList>
            <person name="Clavel T."/>
            <person name="Strowig T."/>
        </authorList>
    </citation>
    <scope>NUCLEOTIDE SEQUENCE [LARGE SCALE GENOMIC DNA]</scope>
    <source>
        <strain evidence="3">DSM 100764</strain>
    </source>
</reference>
<gene>
    <name evidence="2" type="ORF">C5O25_11670</name>
</gene>
<name>A0A2V1IUP2_9BACT</name>